<evidence type="ECO:0000256" key="1">
    <source>
        <dbReference type="SAM" id="SignalP"/>
    </source>
</evidence>
<comment type="caution">
    <text evidence="2">The sequence shown here is derived from an EMBL/GenBank/DDBJ whole genome shotgun (WGS) entry which is preliminary data.</text>
</comment>
<feature type="signal peptide" evidence="1">
    <location>
        <begin position="1"/>
        <end position="26"/>
    </location>
</feature>
<gene>
    <name evidence="2" type="ORF">GKC39_10440</name>
</gene>
<feature type="chain" id="PRO_5038603667" evidence="1">
    <location>
        <begin position="27"/>
        <end position="154"/>
    </location>
</feature>
<evidence type="ECO:0000313" key="2">
    <source>
        <dbReference type="EMBL" id="MSE02481.1"/>
    </source>
</evidence>
<dbReference type="AlphaFoldDB" id="A0A6A8LGJ9"/>
<proteinExistence type="predicted"/>
<keyword evidence="1" id="KW-0732">Signal</keyword>
<dbReference type="RefSeq" id="WP_025852481.1">
    <property type="nucleotide sequence ID" value="NZ_AP028932.1"/>
</dbReference>
<protein>
    <submittedName>
        <fullName evidence="2">Uncharacterized protein</fullName>
    </submittedName>
</protein>
<accession>A0A6A8LGJ9</accession>
<dbReference type="EMBL" id="WKKV01000004">
    <property type="protein sequence ID" value="MSE02481.1"/>
    <property type="molecule type" value="Genomic_DNA"/>
</dbReference>
<sequence>MKKLFSFIVCTMVAILSLSIATAASAETDNSRFSTKLTNSVESEFKAFGLNPPNSNSVVNLTKNKLTFAGQATGNTLYSNSYFQGKSSISYSITNNIGTKLTVKVWNDSDWIFATETLTVNANGTATGTIKNLDANALYYLSFSAPSDFSGYVQ</sequence>
<reference evidence="2" key="1">
    <citation type="submission" date="2019-11" db="EMBL/GenBank/DDBJ databases">
        <title>Draft Genome Sequence of Plant Growth-Promoting Rhizosphere-Associated Bacteria.</title>
        <authorList>
            <person name="Vasilyev I.Y."/>
            <person name="Radchenko V."/>
            <person name="Ilnitskaya E.V."/>
        </authorList>
    </citation>
    <scope>NUCLEOTIDE SEQUENCE</scope>
    <source>
        <strain evidence="2">VRA_517_n</strain>
    </source>
</reference>
<organism evidence="2">
    <name type="scientific">Bacillus velezensis</name>
    <dbReference type="NCBI Taxonomy" id="492670"/>
    <lineage>
        <taxon>Bacteria</taxon>
        <taxon>Bacillati</taxon>
        <taxon>Bacillota</taxon>
        <taxon>Bacilli</taxon>
        <taxon>Bacillales</taxon>
        <taxon>Bacillaceae</taxon>
        <taxon>Bacillus</taxon>
        <taxon>Bacillus amyloliquefaciens group</taxon>
    </lineage>
</organism>
<name>A0A6A8LGJ9_BACVE</name>